<feature type="region of interest" description="Disordered" evidence="1">
    <location>
        <begin position="23"/>
        <end position="46"/>
    </location>
</feature>
<reference evidence="3 4" key="1">
    <citation type="submission" date="2018-09" db="EMBL/GenBank/DDBJ databases">
        <title>Complete genome sequence of Euzebya sp. DY32-46 isolated from seawater of Pacific Ocean.</title>
        <authorList>
            <person name="Xu L."/>
            <person name="Wu Y.-H."/>
            <person name="Xu X.-W."/>
        </authorList>
    </citation>
    <scope>NUCLEOTIDE SEQUENCE [LARGE SCALE GENOMIC DNA]</scope>
    <source>
        <strain evidence="3 4">DY32-46</strain>
    </source>
</reference>
<sequence length="891" mass="92034">MSRAPVLLLTLVLAVPLLGGAPPADAQAGPRDCVTVEAPDGNEPPCNPHLAQPIWSASHRGPYAQASSPLPGPAGPAEEVDVFHDFLFDAPIQIQFSTPYADGRRVAWGSTVGFDGSIFKFDPETNSFIDRFSPTLEGGEAPGPGSISGAYNLIDADDHLIVGREGAVEVYGDAIPGDRMSPVARLHQFALPTEALCRDTDKLVGITMAADGRIAFATELGVVGVVPRQPARMNADELQVLSLNGDACTDPAVEDDQLESVSNSIAADEQGGIYVVTSAAQYRVDAPDGAAPTLTWRAAYPTDDAAGGTGIGGGGRLGVGSGSTPSLMGTDAGDDRFVAITDGRDLMHVVLLWRDDIPAGWQPIAEGYDPRIACEFPVTFGEEDAESSLSEQSLLVRGNAVVVVDNYQQLDPVLGQFPPQFAPYSQLLSGLPGNQPTGLQRIDWNPTTRTCEEVWANPEISIPNGIPSMSAATGMIYGIGSRDGVWTLEGIDFETGEAVLTVPTTGFPSNNSFYAATQVGPDGSVWTGNFGGITRFEQCDPITQTTCGRRLDPFEAGLGPFPTDPGGDVVGSPSAEPQPDNRPAPTIGRVGGADRVATAVALSSRRASADTVVLATGSAYPDALTGSPLAATLDAPLLLTTAPRLEPNVAAEITRLGADRVILLGGTSAVPAGVEQDLISLGLAVDRLAGEDRFATAGLVADTIGIGDVVVLAEGANNDPARGWPDAVTGSGLAAGLGVPILLTTVDVMPFPTAERLLDVEEVLLVGGEAAVSETIAAEATHGTSSVIRLAGPDRYATSHDVALEAQRRGVDPSVAYVATGRDWPDGLAAAAAAGGVGGMLLLVDGIDLDASSWTANLIAQQDRVIGHLLVVGGTAAVTPDTVARLEALVR</sequence>
<keyword evidence="4" id="KW-1185">Reference proteome</keyword>
<dbReference type="Pfam" id="PF04122">
    <property type="entry name" value="CW_binding_2"/>
    <property type="match status" value="3"/>
</dbReference>
<keyword evidence="2" id="KW-0732">Signal</keyword>
<feature type="signal peptide" evidence="2">
    <location>
        <begin position="1"/>
        <end position="26"/>
    </location>
</feature>
<dbReference type="Gene3D" id="3.40.50.12090">
    <property type="match status" value="2"/>
</dbReference>
<dbReference type="PANTHER" id="PTHR30032:SF8">
    <property type="entry name" value="GERMINATION-SPECIFIC N-ACETYLMURAMOYL-L-ALANINE AMIDASE"/>
    <property type="match status" value="1"/>
</dbReference>
<dbReference type="InterPro" id="IPR051922">
    <property type="entry name" value="Bact_Sporulation_Assoc"/>
</dbReference>
<name>A0A346XRT8_9ACTN</name>
<evidence type="ECO:0000313" key="4">
    <source>
        <dbReference type="Proteomes" id="UP000264006"/>
    </source>
</evidence>
<evidence type="ECO:0000313" key="3">
    <source>
        <dbReference type="EMBL" id="AXV04935.1"/>
    </source>
</evidence>
<dbReference type="InterPro" id="IPR007253">
    <property type="entry name" value="Cell_wall-bd_2"/>
</dbReference>
<accession>A0A346XRT8</accession>
<feature type="chain" id="PRO_5039311847" evidence="2">
    <location>
        <begin position="27"/>
        <end position="891"/>
    </location>
</feature>
<organism evidence="3 4">
    <name type="scientific">Euzebya pacifica</name>
    <dbReference type="NCBI Taxonomy" id="1608957"/>
    <lineage>
        <taxon>Bacteria</taxon>
        <taxon>Bacillati</taxon>
        <taxon>Actinomycetota</taxon>
        <taxon>Nitriliruptoria</taxon>
        <taxon>Euzebyales</taxon>
    </lineage>
</organism>
<dbReference type="PANTHER" id="PTHR30032">
    <property type="entry name" value="N-ACETYLMURAMOYL-L-ALANINE AMIDASE-RELATED"/>
    <property type="match status" value="1"/>
</dbReference>
<dbReference type="EMBL" id="CP031165">
    <property type="protein sequence ID" value="AXV04935.1"/>
    <property type="molecule type" value="Genomic_DNA"/>
</dbReference>
<dbReference type="RefSeq" id="WP_114589807.1">
    <property type="nucleotide sequence ID" value="NZ_CP031165.1"/>
</dbReference>
<gene>
    <name evidence="3" type="ORF">DVS28_a0227</name>
</gene>
<protein>
    <submittedName>
        <fullName evidence="3">Gamma-glutamyltranspeptidase</fullName>
    </submittedName>
</protein>
<dbReference type="SUPFAM" id="SSF63829">
    <property type="entry name" value="Calcium-dependent phosphotriesterase"/>
    <property type="match status" value="1"/>
</dbReference>
<evidence type="ECO:0000256" key="1">
    <source>
        <dbReference type="SAM" id="MobiDB-lite"/>
    </source>
</evidence>
<dbReference type="Proteomes" id="UP000264006">
    <property type="component" value="Chromosome"/>
</dbReference>
<evidence type="ECO:0000256" key="2">
    <source>
        <dbReference type="SAM" id="SignalP"/>
    </source>
</evidence>
<dbReference type="OrthoDB" id="3276947at2"/>
<feature type="region of interest" description="Disordered" evidence="1">
    <location>
        <begin position="555"/>
        <end position="590"/>
    </location>
</feature>
<proteinExistence type="predicted"/>
<dbReference type="AlphaFoldDB" id="A0A346XRT8"/>
<dbReference type="KEGG" id="euz:DVS28_a0227"/>